<feature type="transmembrane region" description="Helical" evidence="5">
    <location>
        <begin position="16"/>
        <end position="38"/>
    </location>
</feature>
<dbReference type="NCBIfam" id="TIGR00781">
    <property type="entry name" value="ccoO"/>
    <property type="match status" value="1"/>
</dbReference>
<keyword evidence="1 4" id="KW-0349">Heme</keyword>
<dbReference type="Gene3D" id="1.10.760.10">
    <property type="entry name" value="Cytochrome c-like domain"/>
    <property type="match status" value="1"/>
</dbReference>
<keyword evidence="5" id="KW-1133">Transmembrane helix</keyword>
<dbReference type="OrthoDB" id="9805440at2"/>
<gene>
    <name evidence="7" type="ORF">EV662_101497</name>
</gene>
<comment type="caution">
    <text evidence="7">The sequence shown here is derived from an EMBL/GenBank/DDBJ whole genome shotgun (WGS) entry which is preliminary data.</text>
</comment>
<keyword evidence="5" id="KW-0472">Membrane</keyword>
<evidence type="ECO:0000256" key="5">
    <source>
        <dbReference type="SAM" id="Phobius"/>
    </source>
</evidence>
<reference evidence="7 8" key="1">
    <citation type="submission" date="2019-03" db="EMBL/GenBank/DDBJ databases">
        <title>Genomic Encyclopedia of Type Strains, Phase IV (KMG-IV): sequencing the most valuable type-strain genomes for metagenomic binning, comparative biology and taxonomic classification.</title>
        <authorList>
            <person name="Goeker M."/>
        </authorList>
    </citation>
    <scope>NUCLEOTIDE SEQUENCE [LARGE SCALE GENOMIC DNA]</scope>
    <source>
        <strain evidence="7 8">DSM 18063</strain>
    </source>
</reference>
<dbReference type="EMBL" id="SLXP01000001">
    <property type="protein sequence ID" value="TCP44404.1"/>
    <property type="molecule type" value="Genomic_DNA"/>
</dbReference>
<proteinExistence type="predicted"/>
<keyword evidence="3 4" id="KW-0408">Iron</keyword>
<dbReference type="Pfam" id="PF02433">
    <property type="entry name" value="FixO"/>
    <property type="match status" value="1"/>
</dbReference>
<name>A0A4R2Q8J3_9RHOB</name>
<sequence length="242" mass="27611">MAILEKHKILEKNASLLLVFSFLVVTVGGLVEIAPLFYLENTIEEVDGVRPYSPMELEGRDIYVREGCYVCHSQMVRPMRDEVERYGHYSLAAESMYDHPFQWGSKRTGPDLARLGGRYSDDWHVQHLRNPQSVVPESVMPKYAFLENRMVDPEHVAEKMRVHRMVGVPYTDEMIENAISDFNAQIDPYADGVDGLMERYPGAQVRNFDGSEGISEMDALIAYLQMLGTLVDFSTFEPHASR</sequence>
<organism evidence="7 8">
    <name type="scientific">Rhodovulum marinum</name>
    <dbReference type="NCBI Taxonomy" id="320662"/>
    <lineage>
        <taxon>Bacteria</taxon>
        <taxon>Pseudomonadati</taxon>
        <taxon>Pseudomonadota</taxon>
        <taxon>Alphaproteobacteria</taxon>
        <taxon>Rhodobacterales</taxon>
        <taxon>Paracoccaceae</taxon>
        <taxon>Rhodovulum</taxon>
    </lineage>
</organism>
<dbReference type="NCBIfam" id="NF011055">
    <property type="entry name" value="PRK14487.1"/>
    <property type="match status" value="1"/>
</dbReference>
<dbReference type="RefSeq" id="WP_132460531.1">
    <property type="nucleotide sequence ID" value="NZ_SLXP01000001.1"/>
</dbReference>
<evidence type="ECO:0000313" key="7">
    <source>
        <dbReference type="EMBL" id="TCP44404.1"/>
    </source>
</evidence>
<keyword evidence="8" id="KW-1185">Reference proteome</keyword>
<evidence type="ECO:0000256" key="3">
    <source>
        <dbReference type="ARBA" id="ARBA00023004"/>
    </source>
</evidence>
<accession>A0A4R2Q8J3</accession>
<dbReference type="InterPro" id="IPR003468">
    <property type="entry name" value="Cyt_c_oxidase_monohaem-su/FixO"/>
</dbReference>
<evidence type="ECO:0000256" key="4">
    <source>
        <dbReference type="PROSITE-ProRule" id="PRU00433"/>
    </source>
</evidence>
<feature type="domain" description="Cytochrome c" evidence="6">
    <location>
        <begin position="54"/>
        <end position="228"/>
    </location>
</feature>
<dbReference type="SUPFAM" id="SSF46626">
    <property type="entry name" value="Cytochrome c"/>
    <property type="match status" value="1"/>
</dbReference>
<keyword evidence="2 4" id="KW-0479">Metal-binding</keyword>
<dbReference type="GO" id="GO:0020037">
    <property type="term" value="F:heme binding"/>
    <property type="evidence" value="ECO:0007669"/>
    <property type="project" value="InterPro"/>
</dbReference>
<dbReference type="GO" id="GO:0009055">
    <property type="term" value="F:electron transfer activity"/>
    <property type="evidence" value="ECO:0007669"/>
    <property type="project" value="InterPro"/>
</dbReference>
<dbReference type="AlphaFoldDB" id="A0A4R2Q8J3"/>
<evidence type="ECO:0000259" key="6">
    <source>
        <dbReference type="PROSITE" id="PS51007"/>
    </source>
</evidence>
<dbReference type="Proteomes" id="UP000294835">
    <property type="component" value="Unassembled WGS sequence"/>
</dbReference>
<keyword evidence="5" id="KW-0812">Transmembrane</keyword>
<dbReference type="PROSITE" id="PS51007">
    <property type="entry name" value="CYTC"/>
    <property type="match status" value="1"/>
</dbReference>
<evidence type="ECO:0000313" key="8">
    <source>
        <dbReference type="Proteomes" id="UP000294835"/>
    </source>
</evidence>
<evidence type="ECO:0000256" key="2">
    <source>
        <dbReference type="ARBA" id="ARBA00022723"/>
    </source>
</evidence>
<dbReference type="InterPro" id="IPR009056">
    <property type="entry name" value="Cyt_c-like_dom"/>
</dbReference>
<dbReference type="InterPro" id="IPR036909">
    <property type="entry name" value="Cyt_c-like_dom_sf"/>
</dbReference>
<protein>
    <submittedName>
        <fullName evidence="7">Cytochrome c oxidase cbb3-type subunit 2</fullName>
    </submittedName>
</protein>
<dbReference type="GO" id="GO:0046872">
    <property type="term" value="F:metal ion binding"/>
    <property type="evidence" value="ECO:0007669"/>
    <property type="project" value="UniProtKB-KW"/>
</dbReference>
<dbReference type="Gene3D" id="6.10.250.2250">
    <property type="match status" value="1"/>
</dbReference>
<evidence type="ECO:0000256" key="1">
    <source>
        <dbReference type="ARBA" id="ARBA00022617"/>
    </source>
</evidence>